<dbReference type="Pfam" id="PF22931">
    <property type="entry name" value="SAM_TNK"/>
    <property type="match status" value="1"/>
</dbReference>
<evidence type="ECO:0000256" key="34">
    <source>
        <dbReference type="ARBA" id="ARBA00048679"/>
    </source>
</evidence>
<dbReference type="Gene3D" id="3.30.200.20">
    <property type="entry name" value="Phosphorylase Kinase, domain 1"/>
    <property type="match status" value="1"/>
</dbReference>
<accession>A0A2T7PU03</accession>
<dbReference type="PRINTS" id="PR00109">
    <property type="entry name" value="TYRKINASE"/>
</dbReference>
<keyword evidence="17" id="KW-0597">Phosphoprotein</keyword>
<feature type="region of interest" description="Disordered" evidence="40">
    <location>
        <begin position="434"/>
        <end position="485"/>
    </location>
</feature>
<evidence type="ECO:0000256" key="13">
    <source>
        <dbReference type="ARBA" id="ARBA00022475"/>
    </source>
</evidence>
<dbReference type="GO" id="GO:0006897">
    <property type="term" value="P:endocytosis"/>
    <property type="evidence" value="ECO:0007669"/>
    <property type="project" value="UniProtKB-KW"/>
</dbReference>
<comment type="subcellular location">
    <subcellularLocation>
        <location evidence="8">Cell junction</location>
        <location evidence="8">Adherens junction</location>
    </subcellularLocation>
    <subcellularLocation>
        <location evidence="6">Cell membrane</location>
    </subcellularLocation>
    <subcellularLocation>
        <location evidence="7">Cytoplasm</location>
        <location evidence="7">Cytosol</location>
    </subcellularLocation>
    <subcellularLocation>
        <location evidence="5">Cytoplasmic vesicle membrane</location>
        <topology evidence="5">Peripheral membrane protein</topology>
        <orientation evidence="5">Cytoplasmic side</orientation>
    </subcellularLocation>
    <subcellularLocation>
        <location evidence="3">Cytoplasmic vesicle</location>
        <location evidence="3">Clathrin-coated vesicle</location>
    </subcellularLocation>
    <subcellularLocation>
        <location evidence="4">Endosome</location>
    </subcellularLocation>
    <subcellularLocation>
        <location evidence="9">Membrane</location>
        <location evidence="9">Clathrin-coated pit</location>
    </subcellularLocation>
    <subcellularLocation>
        <location evidence="2">Nucleus</location>
    </subcellularLocation>
</comment>
<dbReference type="CDD" id="cd00174">
    <property type="entry name" value="SH3"/>
    <property type="match status" value="1"/>
</dbReference>
<evidence type="ECO:0000256" key="22">
    <source>
        <dbReference type="ARBA" id="ARBA00022753"/>
    </source>
</evidence>
<evidence type="ECO:0000256" key="1">
    <source>
        <dbReference type="ARBA" id="ARBA00001946"/>
    </source>
</evidence>
<evidence type="ECO:0000256" key="32">
    <source>
        <dbReference type="ARBA" id="ARBA00023329"/>
    </source>
</evidence>
<dbReference type="GO" id="GO:0005905">
    <property type="term" value="C:clathrin-coated pit"/>
    <property type="evidence" value="ECO:0007669"/>
    <property type="project" value="UniProtKB-SubCell"/>
</dbReference>
<gene>
    <name evidence="43" type="ORF">C0Q70_03897</name>
</gene>
<dbReference type="InterPro" id="IPR015116">
    <property type="entry name" value="Cdc42-bd-like"/>
</dbReference>
<dbReference type="Pfam" id="PF07714">
    <property type="entry name" value="PK_Tyr_Ser-Thr"/>
    <property type="match status" value="1"/>
</dbReference>
<dbReference type="InterPro" id="IPR001245">
    <property type="entry name" value="Ser-Thr/Tyr_kinase_cat_dom"/>
</dbReference>
<evidence type="ECO:0000256" key="27">
    <source>
        <dbReference type="ARBA" id="ARBA00022949"/>
    </source>
</evidence>
<dbReference type="FunFam" id="3.30.200.20:FF:000107">
    <property type="entry name" value="Putative activated CDC42 kinase 1"/>
    <property type="match status" value="1"/>
</dbReference>
<evidence type="ECO:0000256" key="37">
    <source>
        <dbReference type="ARBA" id="ARBA00077194"/>
    </source>
</evidence>
<evidence type="ECO:0000256" key="24">
    <source>
        <dbReference type="ARBA" id="ARBA00022840"/>
    </source>
</evidence>
<evidence type="ECO:0000256" key="5">
    <source>
        <dbReference type="ARBA" id="ARBA00004180"/>
    </source>
</evidence>
<evidence type="ECO:0000256" key="19">
    <source>
        <dbReference type="ARBA" id="ARBA00022679"/>
    </source>
</evidence>
<feature type="domain" description="SH3" evidence="41">
    <location>
        <begin position="294"/>
        <end position="354"/>
    </location>
</feature>
<dbReference type="EMBL" id="PZQS01000002">
    <property type="protein sequence ID" value="PVD36906.1"/>
    <property type="molecule type" value="Genomic_DNA"/>
</dbReference>
<comment type="catalytic activity">
    <reaction evidence="33">
        <text>L-threonyl-[protein] + ATP = O-phospho-L-threonyl-[protein] + ADP + H(+)</text>
        <dbReference type="Rhea" id="RHEA:46608"/>
        <dbReference type="Rhea" id="RHEA-COMP:11060"/>
        <dbReference type="Rhea" id="RHEA-COMP:11605"/>
        <dbReference type="ChEBI" id="CHEBI:15378"/>
        <dbReference type="ChEBI" id="CHEBI:30013"/>
        <dbReference type="ChEBI" id="CHEBI:30616"/>
        <dbReference type="ChEBI" id="CHEBI:61977"/>
        <dbReference type="ChEBI" id="CHEBI:456216"/>
        <dbReference type="EC" id="2.7.11.1"/>
    </reaction>
</comment>
<protein>
    <recommendedName>
        <fullName evidence="36">Activated CDC42 kinase 1</fullName>
        <ecNumber evidence="10">2.7.10.2</ecNumber>
        <ecNumber evidence="11">2.7.11.1</ecNumber>
    </recommendedName>
    <alternativeName>
        <fullName evidence="37">Tyrosine kinase non-receptor protein 2</fullName>
    </alternativeName>
</protein>
<feature type="binding site" evidence="39">
    <location>
        <position position="126"/>
    </location>
    <ligand>
        <name>ATP</name>
        <dbReference type="ChEBI" id="CHEBI:30616"/>
    </ligand>
</feature>
<dbReference type="InterPro" id="IPR000719">
    <property type="entry name" value="Prot_kinase_dom"/>
</dbReference>
<evidence type="ECO:0000313" key="43">
    <source>
        <dbReference type="EMBL" id="PVD36906.1"/>
    </source>
</evidence>
<dbReference type="PANTHER" id="PTHR24418">
    <property type="entry name" value="TYROSINE-PROTEIN KINASE"/>
    <property type="match status" value="1"/>
</dbReference>
<dbReference type="GO" id="GO:0046872">
    <property type="term" value="F:metal ion binding"/>
    <property type="evidence" value="ECO:0007669"/>
    <property type="project" value="UniProtKB-KW"/>
</dbReference>
<evidence type="ECO:0000256" key="15">
    <source>
        <dbReference type="ARBA" id="ARBA00022490"/>
    </source>
</evidence>
<dbReference type="GO" id="GO:0004715">
    <property type="term" value="F:non-membrane spanning protein tyrosine kinase activity"/>
    <property type="evidence" value="ECO:0007669"/>
    <property type="project" value="UniProtKB-EC"/>
</dbReference>
<dbReference type="SMART" id="SM00326">
    <property type="entry name" value="SH3"/>
    <property type="match status" value="1"/>
</dbReference>
<dbReference type="EC" id="2.7.11.1" evidence="11"/>
<evidence type="ECO:0000256" key="3">
    <source>
        <dbReference type="ARBA" id="ARBA00004132"/>
    </source>
</evidence>
<dbReference type="PROSITE" id="PS00107">
    <property type="entry name" value="PROTEIN_KINASE_ATP"/>
    <property type="match status" value="1"/>
</dbReference>
<dbReference type="FunFam" id="4.10.680.10:FF:000001">
    <property type="entry name" value="activated CDC42 kinase 1 isoform X1"/>
    <property type="match status" value="1"/>
</dbReference>
<evidence type="ECO:0000256" key="9">
    <source>
        <dbReference type="ARBA" id="ARBA00004600"/>
    </source>
</evidence>
<evidence type="ECO:0000259" key="41">
    <source>
        <dbReference type="PROSITE" id="PS50002"/>
    </source>
</evidence>
<dbReference type="GO" id="GO:0005634">
    <property type="term" value="C:nucleus"/>
    <property type="evidence" value="ECO:0007669"/>
    <property type="project" value="UniProtKB-SubCell"/>
</dbReference>
<evidence type="ECO:0000256" key="7">
    <source>
        <dbReference type="ARBA" id="ARBA00004514"/>
    </source>
</evidence>
<dbReference type="GO" id="GO:0030136">
    <property type="term" value="C:clathrin-coated vesicle"/>
    <property type="evidence" value="ECO:0007669"/>
    <property type="project" value="UniProtKB-SubCell"/>
</dbReference>
<sequence>MILNWEEGGRDTMEGEEENGEWLFELLTEVQLEQFYAKLRDELQVTRLIFAVFSGKQILPSKGGEKPTNKKATGANVTQNSDMALTCLIDQRNLFIYNKLGNGSFGVVKRGEWVTPSGTKKAVAVKILKNDVLSQPGAFEDFVKEVNAMHTLRHVNLIRLYGVVLSTPLMMIKIGDFGLMRALPSQEDHYVMSEHRKVPFAWCAPESLKSRQFSHASDTWMFGVTLWEMFTFGQEPWMGYNGSQILQKIDVEGERLPKPESCPSDVYQLMLQCWAHKPQDRPNFIALKDFLCEVHPPMVKAMQKFEEPGKLAIDEGDFITIIDGKPENFWWKGQNRRTTEVGSFPRNIVDVQRRLAGHDISKPLKNSFIHTGHGDVLSGNTWGDPRKIDEVYLRNPMEPPDVSGVNDDGDKAADYVDDGGKKSFSGRLFNYSKLKDDKAPSTKTQRKQPPPTGRATPVVAVTGKQQSNAQHVKYDASPTLRRASRISSAEDKPLIDLSEDSTSIGADNKSLQVAKSELSLFDALCTNTTTQHYGNVDLPKPLLSTSPPEDPFEVSPAVKLFAGDPQSRHGLAWSQNDAWSKSITNGYQKSSEKFDSHFEDSFKPNSQGALAQSLKRENTKTGEPLHQLTLAQEGGKDQREQKNQQAFDSSPAVSVAKKNVQGPCAHRSPSNPLFPEGFNDAPVSHHQKASSESSALRRPGKHLAQPARVSSDTAYSVAAESGKS</sequence>
<keyword evidence="25" id="KW-0460">Magnesium</keyword>
<dbReference type="EC" id="2.7.10.2" evidence="10"/>
<dbReference type="Gene3D" id="2.30.30.40">
    <property type="entry name" value="SH3 Domains"/>
    <property type="match status" value="1"/>
</dbReference>
<keyword evidence="23" id="KW-0418">Kinase</keyword>
<keyword evidence="28" id="KW-0472">Membrane</keyword>
<evidence type="ECO:0000256" key="20">
    <source>
        <dbReference type="ARBA" id="ARBA00022723"/>
    </source>
</evidence>
<keyword evidence="26" id="KW-0832">Ubl conjugation</keyword>
<dbReference type="InterPro" id="IPR017441">
    <property type="entry name" value="Protein_kinase_ATP_BS"/>
</dbReference>
<evidence type="ECO:0000256" key="25">
    <source>
        <dbReference type="ARBA" id="ARBA00022842"/>
    </source>
</evidence>
<evidence type="ECO:0000256" key="2">
    <source>
        <dbReference type="ARBA" id="ARBA00004123"/>
    </source>
</evidence>
<comment type="similarity">
    <text evidence="35">Belongs to the protein kinase superfamily. Tyr protein kinase family.</text>
</comment>
<evidence type="ECO:0000256" key="6">
    <source>
        <dbReference type="ARBA" id="ARBA00004236"/>
    </source>
</evidence>
<keyword evidence="24 39" id="KW-0067">ATP-binding</keyword>
<dbReference type="GO" id="GO:0005886">
    <property type="term" value="C:plasma membrane"/>
    <property type="evidence" value="ECO:0007669"/>
    <property type="project" value="UniProtKB-SubCell"/>
</dbReference>
<evidence type="ECO:0000256" key="21">
    <source>
        <dbReference type="ARBA" id="ARBA00022741"/>
    </source>
</evidence>
<proteinExistence type="inferred from homology"/>
<evidence type="ECO:0000256" key="33">
    <source>
        <dbReference type="ARBA" id="ARBA00047899"/>
    </source>
</evidence>
<evidence type="ECO:0000256" key="16">
    <source>
        <dbReference type="ARBA" id="ARBA00022527"/>
    </source>
</evidence>
<evidence type="ECO:0000259" key="42">
    <source>
        <dbReference type="PROSITE" id="PS50011"/>
    </source>
</evidence>
<evidence type="ECO:0000256" key="8">
    <source>
        <dbReference type="ARBA" id="ARBA00004536"/>
    </source>
</evidence>
<evidence type="ECO:0000256" key="26">
    <source>
        <dbReference type="ARBA" id="ARBA00022843"/>
    </source>
</evidence>
<dbReference type="InterPro" id="IPR011009">
    <property type="entry name" value="Kinase-like_dom_sf"/>
</dbReference>
<evidence type="ECO:0000256" key="39">
    <source>
        <dbReference type="PROSITE-ProRule" id="PRU10141"/>
    </source>
</evidence>
<evidence type="ECO:0000256" key="23">
    <source>
        <dbReference type="ARBA" id="ARBA00022777"/>
    </source>
</evidence>
<evidence type="ECO:0000256" key="10">
    <source>
        <dbReference type="ARBA" id="ARBA00011903"/>
    </source>
</evidence>
<dbReference type="OrthoDB" id="635774at2759"/>
<keyword evidence="18" id="KW-0254">Endocytosis</keyword>
<feature type="region of interest" description="Disordered" evidence="40">
    <location>
        <begin position="595"/>
        <end position="724"/>
    </location>
</feature>
<evidence type="ECO:0000256" key="14">
    <source>
        <dbReference type="ARBA" id="ARBA00022481"/>
    </source>
</evidence>
<keyword evidence="15" id="KW-0963">Cytoplasm</keyword>
<reference evidence="43 44" key="1">
    <citation type="submission" date="2018-04" db="EMBL/GenBank/DDBJ databases">
        <title>The genome of golden apple snail Pomacea canaliculata provides insight into stress tolerance and invasive adaptation.</title>
        <authorList>
            <person name="Liu C."/>
            <person name="Liu B."/>
            <person name="Ren Y."/>
            <person name="Zhang Y."/>
            <person name="Wang H."/>
            <person name="Li S."/>
            <person name="Jiang F."/>
            <person name="Yin L."/>
            <person name="Zhang G."/>
            <person name="Qian W."/>
            <person name="Fan W."/>
        </authorList>
    </citation>
    <scope>NUCLEOTIDE SEQUENCE [LARGE SCALE GENOMIC DNA]</scope>
    <source>
        <strain evidence="43">SZHN2017</strain>
        <tissue evidence="43">Muscle</tissue>
    </source>
</reference>
<dbReference type="PROSITE" id="PS50002">
    <property type="entry name" value="SH3"/>
    <property type="match status" value="1"/>
</dbReference>
<evidence type="ECO:0000256" key="11">
    <source>
        <dbReference type="ARBA" id="ARBA00012513"/>
    </source>
</evidence>
<dbReference type="SUPFAM" id="SSF56112">
    <property type="entry name" value="Protein kinase-like (PK-like)"/>
    <property type="match status" value="1"/>
</dbReference>
<dbReference type="GO" id="GO:0005829">
    <property type="term" value="C:cytosol"/>
    <property type="evidence" value="ECO:0007669"/>
    <property type="project" value="UniProtKB-SubCell"/>
</dbReference>
<dbReference type="Gene3D" id="1.10.510.10">
    <property type="entry name" value="Transferase(Phosphotransferase) domain 1"/>
    <property type="match status" value="1"/>
</dbReference>
<feature type="domain" description="Protein kinase" evidence="42">
    <location>
        <begin position="1"/>
        <end position="298"/>
    </location>
</feature>
<dbReference type="InterPro" id="IPR050198">
    <property type="entry name" value="Non-receptor_tyrosine_kinases"/>
</dbReference>
<keyword evidence="16" id="KW-0723">Serine/threonine-protein kinase</keyword>
<evidence type="ECO:0000256" key="28">
    <source>
        <dbReference type="ARBA" id="ARBA00023136"/>
    </source>
</evidence>
<organism evidence="43 44">
    <name type="scientific">Pomacea canaliculata</name>
    <name type="common">Golden apple snail</name>
    <dbReference type="NCBI Taxonomy" id="400727"/>
    <lineage>
        <taxon>Eukaryota</taxon>
        <taxon>Metazoa</taxon>
        <taxon>Spiralia</taxon>
        <taxon>Lophotrochozoa</taxon>
        <taxon>Mollusca</taxon>
        <taxon>Gastropoda</taxon>
        <taxon>Caenogastropoda</taxon>
        <taxon>Architaenioglossa</taxon>
        <taxon>Ampullarioidea</taxon>
        <taxon>Ampullariidae</taxon>
        <taxon>Pomacea</taxon>
    </lineage>
</organism>
<dbReference type="STRING" id="400727.A0A2T7PU03"/>
<evidence type="ECO:0000256" key="30">
    <source>
        <dbReference type="ARBA" id="ARBA00023176"/>
    </source>
</evidence>
<dbReference type="InterPro" id="IPR055175">
    <property type="entry name" value="ACK/TNK-like_SAM"/>
</dbReference>
<keyword evidence="22" id="KW-0967">Endosome</keyword>
<comment type="cofactor">
    <cofactor evidence="1">
        <name>Mg(2+)</name>
        <dbReference type="ChEBI" id="CHEBI:18420"/>
    </cofactor>
</comment>
<keyword evidence="19" id="KW-0808">Transferase</keyword>
<dbReference type="Gene3D" id="4.10.680.10">
    <property type="entry name" value="Cdc42-like binding domain"/>
    <property type="match status" value="1"/>
</dbReference>
<keyword evidence="44" id="KW-1185">Reference proteome</keyword>
<dbReference type="GO" id="GO:0030659">
    <property type="term" value="C:cytoplasmic vesicle membrane"/>
    <property type="evidence" value="ECO:0007669"/>
    <property type="project" value="UniProtKB-SubCell"/>
</dbReference>
<dbReference type="InterPro" id="IPR001452">
    <property type="entry name" value="SH3_domain"/>
</dbReference>
<name>A0A2T7PU03_POMCA</name>
<dbReference type="AlphaFoldDB" id="A0A2T7PU03"/>
<keyword evidence="20" id="KW-0479">Metal-binding</keyword>
<evidence type="ECO:0000256" key="40">
    <source>
        <dbReference type="SAM" id="MobiDB-lite"/>
    </source>
</evidence>
<evidence type="ECO:0000256" key="29">
    <source>
        <dbReference type="ARBA" id="ARBA00023137"/>
    </source>
</evidence>
<comment type="catalytic activity">
    <reaction evidence="34">
        <text>L-seryl-[protein] + ATP = O-phospho-L-seryl-[protein] + ADP + H(+)</text>
        <dbReference type="Rhea" id="RHEA:17989"/>
        <dbReference type="Rhea" id="RHEA-COMP:9863"/>
        <dbReference type="Rhea" id="RHEA-COMP:11604"/>
        <dbReference type="ChEBI" id="CHEBI:15378"/>
        <dbReference type="ChEBI" id="CHEBI:29999"/>
        <dbReference type="ChEBI" id="CHEBI:30616"/>
        <dbReference type="ChEBI" id="CHEBI:83421"/>
        <dbReference type="ChEBI" id="CHEBI:456216"/>
        <dbReference type="EC" id="2.7.11.1"/>
    </reaction>
</comment>
<keyword evidence="27" id="KW-0965">Cell junction</keyword>
<dbReference type="InterPro" id="IPR037085">
    <property type="entry name" value="Cdc42-bd-like_dom_sf"/>
</dbReference>
<keyword evidence="31" id="KW-0539">Nucleus</keyword>
<evidence type="ECO:0000256" key="18">
    <source>
        <dbReference type="ARBA" id="ARBA00022583"/>
    </source>
</evidence>
<feature type="compositionally biased region" description="Polar residues" evidence="40">
    <location>
        <begin position="643"/>
        <end position="652"/>
    </location>
</feature>
<comment type="caution">
    <text evidence="43">The sequence shown here is derived from an EMBL/GenBank/DDBJ whole genome shotgun (WGS) entry which is preliminary data.</text>
</comment>
<evidence type="ECO:0000313" key="44">
    <source>
        <dbReference type="Proteomes" id="UP000245119"/>
    </source>
</evidence>
<dbReference type="GO" id="GO:0005912">
    <property type="term" value="C:adherens junction"/>
    <property type="evidence" value="ECO:0007669"/>
    <property type="project" value="UniProtKB-SubCell"/>
</dbReference>
<evidence type="ECO:0000256" key="35">
    <source>
        <dbReference type="ARBA" id="ARBA00060742"/>
    </source>
</evidence>
<keyword evidence="21 39" id="KW-0547">Nucleotide-binding</keyword>
<dbReference type="FunFam" id="1.10.510.10:FF:000080">
    <property type="entry name" value="Putative activated CDC42 kinase 1"/>
    <property type="match status" value="1"/>
</dbReference>
<dbReference type="InterPro" id="IPR036028">
    <property type="entry name" value="SH3-like_dom_sf"/>
</dbReference>
<evidence type="ECO:0000256" key="36">
    <source>
        <dbReference type="ARBA" id="ARBA00072244"/>
    </source>
</evidence>
<dbReference type="Pfam" id="PF09027">
    <property type="entry name" value="GTPase_binding"/>
    <property type="match status" value="1"/>
</dbReference>
<dbReference type="GO" id="GO:0005524">
    <property type="term" value="F:ATP binding"/>
    <property type="evidence" value="ECO:0007669"/>
    <property type="project" value="UniProtKB-UniRule"/>
</dbReference>
<keyword evidence="13" id="KW-1003">Cell membrane</keyword>
<dbReference type="Pfam" id="PF00018">
    <property type="entry name" value="SH3_1"/>
    <property type="match status" value="1"/>
</dbReference>
<dbReference type="GO" id="GO:0004674">
    <property type="term" value="F:protein serine/threonine kinase activity"/>
    <property type="evidence" value="ECO:0007669"/>
    <property type="project" value="UniProtKB-KW"/>
</dbReference>
<keyword evidence="12 38" id="KW-0728">SH3 domain</keyword>
<evidence type="ECO:0000256" key="4">
    <source>
        <dbReference type="ARBA" id="ARBA00004177"/>
    </source>
</evidence>
<keyword evidence="29" id="KW-0829">Tyrosine-protein kinase</keyword>
<evidence type="ECO:0000256" key="31">
    <source>
        <dbReference type="ARBA" id="ARBA00023242"/>
    </source>
</evidence>
<keyword evidence="14" id="KW-0488">Methylation</keyword>
<evidence type="ECO:0000256" key="17">
    <source>
        <dbReference type="ARBA" id="ARBA00022553"/>
    </source>
</evidence>
<keyword evidence="30" id="KW-0168">Coated pit</keyword>
<dbReference type="Proteomes" id="UP000245119">
    <property type="component" value="Linkage Group LG2"/>
</dbReference>
<dbReference type="PROSITE" id="PS50011">
    <property type="entry name" value="PROTEIN_KINASE_DOM"/>
    <property type="match status" value="1"/>
</dbReference>
<dbReference type="GO" id="GO:0005768">
    <property type="term" value="C:endosome"/>
    <property type="evidence" value="ECO:0007669"/>
    <property type="project" value="UniProtKB-SubCell"/>
</dbReference>
<evidence type="ECO:0000256" key="38">
    <source>
        <dbReference type="PROSITE-ProRule" id="PRU00192"/>
    </source>
</evidence>
<keyword evidence="32" id="KW-0968">Cytoplasmic vesicle</keyword>
<evidence type="ECO:0000256" key="12">
    <source>
        <dbReference type="ARBA" id="ARBA00022443"/>
    </source>
</evidence>
<dbReference type="SUPFAM" id="SSF50044">
    <property type="entry name" value="SH3-domain"/>
    <property type="match status" value="1"/>
</dbReference>